<dbReference type="EMBL" id="JAPQKS010000003">
    <property type="protein sequence ID" value="KAJ5239126.1"/>
    <property type="molecule type" value="Genomic_DNA"/>
</dbReference>
<sequence>MAFPLQSILKRCIAALFSFRNLLWEYITTVLRHAETEITELDSTLILELDGTEAYNIGLDEASVRIKQGLINDEER</sequence>
<proteinExistence type="predicted"/>
<name>A0A9W9P7R4_9EURO</name>
<accession>A0A9W9P7R4</accession>
<dbReference type="AlphaFoldDB" id="A0A9W9P7R4"/>
<evidence type="ECO:0000313" key="2">
    <source>
        <dbReference type="Proteomes" id="UP001150941"/>
    </source>
</evidence>
<dbReference type="Proteomes" id="UP001150941">
    <property type="component" value="Unassembled WGS sequence"/>
</dbReference>
<keyword evidence="2" id="KW-1185">Reference proteome</keyword>
<dbReference type="GeneID" id="83200345"/>
<reference evidence="1" key="2">
    <citation type="journal article" date="2023" name="IMA Fungus">
        <title>Comparative genomic study of the Penicillium genus elucidates a diverse pangenome and 15 lateral gene transfer events.</title>
        <authorList>
            <person name="Petersen C."/>
            <person name="Sorensen T."/>
            <person name="Nielsen M.R."/>
            <person name="Sondergaard T.E."/>
            <person name="Sorensen J.L."/>
            <person name="Fitzpatrick D.A."/>
            <person name="Frisvad J.C."/>
            <person name="Nielsen K.L."/>
        </authorList>
    </citation>
    <scope>NUCLEOTIDE SEQUENCE</scope>
    <source>
        <strain evidence="1">IBT 19713</strain>
    </source>
</reference>
<reference evidence="1" key="1">
    <citation type="submission" date="2022-11" db="EMBL/GenBank/DDBJ databases">
        <authorList>
            <person name="Petersen C."/>
        </authorList>
    </citation>
    <scope>NUCLEOTIDE SEQUENCE</scope>
    <source>
        <strain evidence="1">IBT 19713</strain>
    </source>
</reference>
<protein>
    <submittedName>
        <fullName evidence="1">Uncharacterized protein</fullName>
    </submittedName>
</protein>
<organism evidence="1 2">
    <name type="scientific">Penicillium chermesinum</name>
    <dbReference type="NCBI Taxonomy" id="63820"/>
    <lineage>
        <taxon>Eukaryota</taxon>
        <taxon>Fungi</taxon>
        <taxon>Dikarya</taxon>
        <taxon>Ascomycota</taxon>
        <taxon>Pezizomycotina</taxon>
        <taxon>Eurotiomycetes</taxon>
        <taxon>Eurotiomycetidae</taxon>
        <taxon>Eurotiales</taxon>
        <taxon>Aspergillaceae</taxon>
        <taxon>Penicillium</taxon>
    </lineage>
</organism>
<comment type="caution">
    <text evidence="1">The sequence shown here is derived from an EMBL/GenBank/DDBJ whole genome shotgun (WGS) entry which is preliminary data.</text>
</comment>
<gene>
    <name evidence="1" type="ORF">N7468_003745</name>
</gene>
<evidence type="ECO:0000313" key="1">
    <source>
        <dbReference type="EMBL" id="KAJ5239126.1"/>
    </source>
</evidence>
<dbReference type="RefSeq" id="XP_058332045.1">
    <property type="nucleotide sequence ID" value="XM_058473042.1"/>
</dbReference>